<accession>A0A0B7JTE5</accession>
<proteinExistence type="predicted"/>
<gene>
    <name evidence="2" type="ORF">BN869_000002005_1</name>
</gene>
<dbReference type="AlphaFoldDB" id="A0A0B7JTE5"/>
<feature type="region of interest" description="Disordered" evidence="1">
    <location>
        <begin position="420"/>
        <end position="443"/>
    </location>
</feature>
<feature type="compositionally biased region" description="Polar residues" evidence="1">
    <location>
        <begin position="36"/>
        <end position="49"/>
    </location>
</feature>
<name>A0A0B7JTE5_BIOOC</name>
<dbReference type="EMBL" id="CDPU01000003">
    <property type="protein sequence ID" value="CEO45950.1"/>
    <property type="molecule type" value="Genomic_DNA"/>
</dbReference>
<sequence>MRSIHGDKDLNFDCPQFTQISSFPVDMDPPDATPQGRASSQTHESQPLQCTKPLRKRRCRRIIQPSRNSLYDLMHEHAGTSLFVRPIFWTSIHLDVLGVRFAELPVCDSRLPEDVPGSPPSKGHMRPSQKIRTLSNALTDILLPGTQHPMLSSNAIRTIMHTLWPGSFKESKLMPELHLYVGGRIYRDSVRAQVMWNFPSELPGTSQNSFESISTVPAESFGIISPSSSNPHNPTDLPMMCYIGKNHIATIRKNLFRIVPGPQNVPNGPVQRLQQLRSKMLMPANPDQDPHLVGIFLAMAQRHFYGLPVTHGRRFSPWRPPKEISTRPKFRDLKLRILTHDIETSEFIIYTAVVTAQFLDRFHNPFRVPAGSDGSELPQMDISYTRVPIWPILGLRERFGKALGQDVVGYFSPDKVETWEVDPEPTEPAASVEPTATVKRKHESLNDALNVNYEGETSESEADEPALSAKKRCLSEGSPIGVVV</sequence>
<evidence type="ECO:0000313" key="2">
    <source>
        <dbReference type="EMBL" id="CEO45950.1"/>
    </source>
</evidence>
<organism evidence="2">
    <name type="scientific">Bionectria ochroleuca</name>
    <name type="common">Gliocladium roseum</name>
    <dbReference type="NCBI Taxonomy" id="29856"/>
    <lineage>
        <taxon>Eukaryota</taxon>
        <taxon>Fungi</taxon>
        <taxon>Dikarya</taxon>
        <taxon>Ascomycota</taxon>
        <taxon>Pezizomycotina</taxon>
        <taxon>Sordariomycetes</taxon>
        <taxon>Hypocreomycetidae</taxon>
        <taxon>Hypocreales</taxon>
        <taxon>Bionectriaceae</taxon>
        <taxon>Clonostachys</taxon>
    </lineage>
</organism>
<reference evidence="2" key="1">
    <citation type="submission" date="2015-01" db="EMBL/GenBank/DDBJ databases">
        <authorList>
            <person name="Durling Mikael"/>
        </authorList>
    </citation>
    <scope>NUCLEOTIDE SEQUENCE</scope>
</reference>
<evidence type="ECO:0000256" key="1">
    <source>
        <dbReference type="SAM" id="MobiDB-lite"/>
    </source>
</evidence>
<protein>
    <submittedName>
        <fullName evidence="2">Uncharacterized protein</fullName>
    </submittedName>
</protein>
<feature type="region of interest" description="Disordered" evidence="1">
    <location>
        <begin position="23"/>
        <end position="56"/>
    </location>
</feature>